<dbReference type="PROSITE" id="PS50297">
    <property type="entry name" value="ANK_REP_REGION"/>
    <property type="match status" value="2"/>
</dbReference>
<dbReference type="OrthoDB" id="426293at2759"/>
<dbReference type="InterPro" id="IPR002710">
    <property type="entry name" value="Dilute_dom"/>
</dbReference>
<feature type="repeat" description="ANK" evidence="1">
    <location>
        <begin position="147"/>
        <end position="179"/>
    </location>
</feature>
<evidence type="ECO:0000256" key="2">
    <source>
        <dbReference type="SAM" id="MobiDB-lite"/>
    </source>
</evidence>
<proteinExistence type="predicted"/>
<feature type="repeat" description="ANK" evidence="1">
    <location>
        <begin position="180"/>
        <end position="212"/>
    </location>
</feature>
<organism evidence="4 5">
    <name type="scientific">Neolecta irregularis (strain DAH-3)</name>
    <dbReference type="NCBI Taxonomy" id="1198029"/>
    <lineage>
        <taxon>Eukaryota</taxon>
        <taxon>Fungi</taxon>
        <taxon>Dikarya</taxon>
        <taxon>Ascomycota</taxon>
        <taxon>Taphrinomycotina</taxon>
        <taxon>Neolectales</taxon>
        <taxon>Neolectaceae</taxon>
        <taxon>Neolecta</taxon>
    </lineage>
</organism>
<name>A0A1U7LQG1_NEOID</name>
<dbReference type="PANTHER" id="PTHR16027:SF6">
    <property type="entry name" value="DILUTE DOMAIN-CONTAINING PROTEIN"/>
    <property type="match status" value="1"/>
</dbReference>
<dbReference type="SUPFAM" id="SSF48403">
    <property type="entry name" value="Ankyrin repeat"/>
    <property type="match status" value="1"/>
</dbReference>
<dbReference type="PROSITE" id="PS51126">
    <property type="entry name" value="DILUTE"/>
    <property type="match status" value="1"/>
</dbReference>
<keyword evidence="1" id="KW-0040">ANK repeat</keyword>
<dbReference type="PROSITE" id="PS50088">
    <property type="entry name" value="ANK_REPEAT"/>
    <property type="match status" value="2"/>
</dbReference>
<dbReference type="InterPro" id="IPR052072">
    <property type="entry name" value="Vascular_dev_regulator"/>
</dbReference>
<dbReference type="Gene3D" id="1.25.40.20">
    <property type="entry name" value="Ankyrin repeat-containing domain"/>
    <property type="match status" value="1"/>
</dbReference>
<dbReference type="Pfam" id="PF01843">
    <property type="entry name" value="DIL"/>
    <property type="match status" value="1"/>
</dbReference>
<dbReference type="STRING" id="1198029.A0A1U7LQG1"/>
<feature type="region of interest" description="Disordered" evidence="2">
    <location>
        <begin position="1"/>
        <end position="30"/>
    </location>
</feature>
<dbReference type="CDD" id="cd15473">
    <property type="entry name" value="Myo5p-like_CBD_DIL_ANK"/>
    <property type="match status" value="1"/>
</dbReference>
<protein>
    <submittedName>
        <fullName evidence="4">Dilute domain-containing protein</fullName>
    </submittedName>
</protein>
<dbReference type="EMBL" id="LXFE01000592">
    <property type="protein sequence ID" value="OLL24869.1"/>
    <property type="molecule type" value="Genomic_DNA"/>
</dbReference>
<dbReference type="SMART" id="SM01132">
    <property type="entry name" value="DIL"/>
    <property type="match status" value="1"/>
</dbReference>
<evidence type="ECO:0000313" key="4">
    <source>
        <dbReference type="EMBL" id="OLL24869.1"/>
    </source>
</evidence>
<comment type="caution">
    <text evidence="4">The sequence shown here is derived from an EMBL/GenBank/DDBJ whole genome shotgun (WGS) entry which is preliminary data.</text>
</comment>
<dbReference type="GO" id="GO:0051020">
    <property type="term" value="F:GTPase binding"/>
    <property type="evidence" value="ECO:0007669"/>
    <property type="project" value="TreeGrafter"/>
</dbReference>
<reference evidence="4 5" key="1">
    <citation type="submission" date="2016-04" db="EMBL/GenBank/DDBJ databases">
        <title>Evolutionary innovation and constraint leading to complex multicellularity in the Ascomycota.</title>
        <authorList>
            <person name="Cisse O."/>
            <person name="Nguyen A."/>
            <person name="Hewitt D.A."/>
            <person name="Jedd G."/>
            <person name="Stajich J.E."/>
        </authorList>
    </citation>
    <scope>NUCLEOTIDE SEQUENCE [LARGE SCALE GENOMIC DNA]</scope>
    <source>
        <strain evidence="4 5">DAH-3</strain>
    </source>
</reference>
<gene>
    <name evidence="4" type="ORF">NEOLI_004431</name>
</gene>
<dbReference type="InterPro" id="IPR037986">
    <property type="entry name" value="Myo5p-like_CBD_DIL"/>
</dbReference>
<dbReference type="Pfam" id="PF12796">
    <property type="entry name" value="Ank_2"/>
    <property type="match status" value="1"/>
</dbReference>
<feature type="domain" description="Dilute" evidence="3">
    <location>
        <begin position="371"/>
        <end position="647"/>
    </location>
</feature>
<keyword evidence="5" id="KW-1185">Reference proteome</keyword>
<dbReference type="OMA" id="YAKDWNL"/>
<feature type="region of interest" description="Disordered" evidence="2">
    <location>
        <begin position="474"/>
        <end position="495"/>
    </location>
</feature>
<evidence type="ECO:0000256" key="1">
    <source>
        <dbReference type="PROSITE-ProRule" id="PRU00023"/>
    </source>
</evidence>
<dbReference type="AlphaFoldDB" id="A0A1U7LQG1"/>
<dbReference type="Proteomes" id="UP000186594">
    <property type="component" value="Unassembled WGS sequence"/>
</dbReference>
<sequence>METKSDTKLPTNQARPPLPADLPTSLDSRPPIILQSTSFQDPWSGTVDSLPASMNMNFSLPTLMNGSGSIPNIGVSSIIPSVIKTPSILVRDEEDIIQDPEIDEVSKREELQRLFQRSASNGDMDRVRSMLKDRIKKYIDIDAQDEEGTTALINASCFGHQEVVAELIDAGVHIDKQDKHQWSALMWATNNNHSSIVRLLLHHGASPNTKTATGRTARDFVSPGSEIEDLVFNFCSNGLGECGIDDWYDRGLPYQQLEQQMLESEAKKRMMMESSLNLEVDLASLGLDDGIEQAQFEDDNEEPGFVWDRCLPDQMFVFLESDIPRILDTVITKMQPLRSPAQKPIPANVLFLCSRFAHYFSDPSLLTRLLNETLSRIDTVVDAKLEDMTIQAFWISNCTLLIYYLKKDPGLLSATSSFQAKLAEEINEIFVILIRDVERRLDKVLSRAMLEHETIPGFEDIQYQHEWRIFRSRHKSHKSTSRDTSPRQRTAPSPRNITSLLSSTLFVLEAYDIHPVIISQCLAQIFYWLGCELFNRVLSSKKFLSRSRAMQIRLNISVLEDWACGLDKYSGAETAKKFMSPIIQLLQWLQCLSSTSSELEQLTTTQKQLPLLMPQQLLRAARDYRYEVGEPTFPVEFRKYLEQLSKALTVEDEEAEMLETTLMLPFALPSSTEMIVNYGAGIGGTDREREKRYTPSLPPEFLEKFDNTN</sequence>
<dbReference type="SMART" id="SM00248">
    <property type="entry name" value="ANK"/>
    <property type="match status" value="2"/>
</dbReference>
<accession>A0A1U7LQG1</accession>
<dbReference type="InterPro" id="IPR036770">
    <property type="entry name" value="Ankyrin_rpt-contain_sf"/>
</dbReference>
<evidence type="ECO:0000313" key="5">
    <source>
        <dbReference type="Proteomes" id="UP000186594"/>
    </source>
</evidence>
<dbReference type="PANTHER" id="PTHR16027">
    <property type="entry name" value="DILUTE DOMAIN-CONTAINING PROTEIN YPR089W"/>
    <property type="match status" value="1"/>
</dbReference>
<dbReference type="InterPro" id="IPR002110">
    <property type="entry name" value="Ankyrin_rpt"/>
</dbReference>
<evidence type="ECO:0000259" key="3">
    <source>
        <dbReference type="PROSITE" id="PS51126"/>
    </source>
</evidence>